<dbReference type="InterPro" id="IPR044152">
    <property type="entry name" value="YqjM-like"/>
</dbReference>
<keyword evidence="4" id="KW-0521">NADP</keyword>
<feature type="domain" description="NADH:flavin oxidoreductase/NADH oxidase N-terminal" evidence="6">
    <location>
        <begin position="6"/>
        <end position="342"/>
    </location>
</feature>
<dbReference type="EMBL" id="VMNW02000039">
    <property type="protein sequence ID" value="KAA9157809.1"/>
    <property type="molecule type" value="Genomic_DNA"/>
</dbReference>
<dbReference type="GO" id="GO:0003959">
    <property type="term" value="F:NADPH dehydrogenase activity"/>
    <property type="evidence" value="ECO:0007669"/>
    <property type="project" value="InterPro"/>
</dbReference>
<evidence type="ECO:0000256" key="3">
    <source>
        <dbReference type="ARBA" id="ARBA00022643"/>
    </source>
</evidence>
<dbReference type="Gene3D" id="3.20.20.70">
    <property type="entry name" value="Aldolase class I"/>
    <property type="match status" value="1"/>
</dbReference>
<name>A0A5N0UYF3_9PSEU</name>
<dbReference type="PANTHER" id="PTHR43303:SF4">
    <property type="entry name" value="NADPH DEHYDROGENASE C23G7.10C-RELATED"/>
    <property type="match status" value="1"/>
</dbReference>
<keyword evidence="8" id="KW-1185">Reference proteome</keyword>
<dbReference type="InterPro" id="IPR013785">
    <property type="entry name" value="Aldolase_TIM"/>
</dbReference>
<comment type="cofactor">
    <cofactor evidence="1">
        <name>FMN</name>
        <dbReference type="ChEBI" id="CHEBI:58210"/>
    </cofactor>
</comment>
<keyword evidence="5" id="KW-0560">Oxidoreductase</keyword>
<dbReference type="CDD" id="cd02932">
    <property type="entry name" value="OYE_YqiM_FMN"/>
    <property type="match status" value="1"/>
</dbReference>
<evidence type="ECO:0000259" key="6">
    <source>
        <dbReference type="Pfam" id="PF00724"/>
    </source>
</evidence>
<sequence length="379" mass="41055">MRTLLLFSPLRLRELELKNRVWLSPMCQYSVESQDGVPADWHLVHLGARAAGGFGLIMTEATAVLPEGRISPHDTGLWNETQQTAWARIVDFVHSQNTAIGVQLAHAGRKASTWALALRRDGTIPAAEGGWQAVGPSPVALDGLDTPQEMTREDIADTVRAFAAAASRADRAGFDVIELHAAHGYLIHQFLSPLSNFRADDYGGSFDNRAKVLIEIVEAVRKEWPAGKPLFVRFSASEWVDGGWTVEDTAELAGRVQTLGVDLIDVSSGGVVAPARLAVGPGYQVPFARQIRATAGIPTGAVGLITDPEQAERILAEGSADAVLLARAALREPSWPLRAAHALGIGRDRAPYPTQYLKGAWPRRHQREHNGMGREGSNR</sequence>
<protein>
    <submittedName>
        <fullName evidence="7">NADH:flavin oxidoreductase/NADH oxidase</fullName>
    </submittedName>
</protein>
<dbReference type="AlphaFoldDB" id="A0A5N0UYF3"/>
<dbReference type="SUPFAM" id="SSF51395">
    <property type="entry name" value="FMN-linked oxidoreductases"/>
    <property type="match status" value="1"/>
</dbReference>
<dbReference type="InterPro" id="IPR001155">
    <property type="entry name" value="OxRdtase_FMN_N"/>
</dbReference>
<evidence type="ECO:0000313" key="8">
    <source>
        <dbReference type="Proteomes" id="UP000319769"/>
    </source>
</evidence>
<dbReference type="OrthoDB" id="3169239at2"/>
<keyword evidence="3" id="KW-0288">FMN</keyword>
<proteinExistence type="predicted"/>
<evidence type="ECO:0000256" key="2">
    <source>
        <dbReference type="ARBA" id="ARBA00022630"/>
    </source>
</evidence>
<evidence type="ECO:0000256" key="4">
    <source>
        <dbReference type="ARBA" id="ARBA00022857"/>
    </source>
</evidence>
<dbReference type="PANTHER" id="PTHR43303">
    <property type="entry name" value="NADPH DEHYDROGENASE C23G7.10C-RELATED"/>
    <property type="match status" value="1"/>
</dbReference>
<dbReference type="Proteomes" id="UP000319769">
    <property type="component" value="Unassembled WGS sequence"/>
</dbReference>
<evidence type="ECO:0000313" key="7">
    <source>
        <dbReference type="EMBL" id="KAA9157809.1"/>
    </source>
</evidence>
<comment type="caution">
    <text evidence="7">The sequence shown here is derived from an EMBL/GenBank/DDBJ whole genome shotgun (WGS) entry which is preliminary data.</text>
</comment>
<organism evidence="7 8">
    <name type="scientific">Amycolatopsis acidicola</name>
    <dbReference type="NCBI Taxonomy" id="2596893"/>
    <lineage>
        <taxon>Bacteria</taxon>
        <taxon>Bacillati</taxon>
        <taxon>Actinomycetota</taxon>
        <taxon>Actinomycetes</taxon>
        <taxon>Pseudonocardiales</taxon>
        <taxon>Pseudonocardiaceae</taxon>
        <taxon>Amycolatopsis</taxon>
    </lineage>
</organism>
<dbReference type="GO" id="GO:0050661">
    <property type="term" value="F:NADP binding"/>
    <property type="evidence" value="ECO:0007669"/>
    <property type="project" value="InterPro"/>
</dbReference>
<reference evidence="7" key="1">
    <citation type="submission" date="2019-09" db="EMBL/GenBank/DDBJ databases">
        <authorList>
            <person name="Teo W.F.A."/>
            <person name="Duangmal K."/>
        </authorList>
    </citation>
    <scope>NUCLEOTIDE SEQUENCE [LARGE SCALE GENOMIC DNA]</scope>
    <source>
        <strain evidence="7">K81G1</strain>
    </source>
</reference>
<accession>A0A5N0UYF3</accession>
<evidence type="ECO:0000256" key="1">
    <source>
        <dbReference type="ARBA" id="ARBA00001917"/>
    </source>
</evidence>
<evidence type="ECO:0000256" key="5">
    <source>
        <dbReference type="ARBA" id="ARBA00023002"/>
    </source>
</evidence>
<keyword evidence="2" id="KW-0285">Flavoprotein</keyword>
<dbReference type="GO" id="GO:0010181">
    <property type="term" value="F:FMN binding"/>
    <property type="evidence" value="ECO:0007669"/>
    <property type="project" value="InterPro"/>
</dbReference>
<gene>
    <name evidence="7" type="ORF">FPZ12_024225</name>
</gene>
<dbReference type="Pfam" id="PF00724">
    <property type="entry name" value="Oxidored_FMN"/>
    <property type="match status" value="1"/>
</dbReference>